<evidence type="ECO:0000256" key="1">
    <source>
        <dbReference type="ARBA" id="ARBA00022649"/>
    </source>
</evidence>
<keyword evidence="3" id="KW-1185">Reference proteome</keyword>
<evidence type="ECO:0000313" key="3">
    <source>
        <dbReference type="Proteomes" id="UP000321301"/>
    </source>
</evidence>
<proteinExistence type="predicted"/>
<name>A0A512CDG2_9BACT</name>
<accession>A0A512CDG2</accession>
<organism evidence="2 3">
    <name type="scientific">Cyclobacterium qasimii</name>
    <dbReference type="NCBI Taxonomy" id="1350429"/>
    <lineage>
        <taxon>Bacteria</taxon>
        <taxon>Pseudomonadati</taxon>
        <taxon>Bacteroidota</taxon>
        <taxon>Cytophagia</taxon>
        <taxon>Cytophagales</taxon>
        <taxon>Cyclobacteriaceae</taxon>
        <taxon>Cyclobacterium</taxon>
    </lineage>
</organism>
<protein>
    <submittedName>
        <fullName evidence="2">Toxin, RelE family protein</fullName>
    </submittedName>
</protein>
<dbReference type="EMBL" id="BJYV01000014">
    <property type="protein sequence ID" value="GEO22246.1"/>
    <property type="molecule type" value="Genomic_DNA"/>
</dbReference>
<dbReference type="Gene3D" id="3.30.2310.20">
    <property type="entry name" value="RelE-like"/>
    <property type="match status" value="1"/>
</dbReference>
<keyword evidence="1" id="KW-1277">Toxin-antitoxin system</keyword>
<dbReference type="InterPro" id="IPR035093">
    <property type="entry name" value="RelE/ParE_toxin_dom_sf"/>
</dbReference>
<gene>
    <name evidence="2" type="ORF">CQA01_27800</name>
</gene>
<evidence type="ECO:0000313" key="2">
    <source>
        <dbReference type="EMBL" id="GEO22246.1"/>
    </source>
</evidence>
<dbReference type="Pfam" id="PF05016">
    <property type="entry name" value="ParE_toxin"/>
    <property type="match status" value="1"/>
</dbReference>
<comment type="caution">
    <text evidence="2">The sequence shown here is derived from an EMBL/GenBank/DDBJ whole genome shotgun (WGS) entry which is preliminary data.</text>
</comment>
<sequence>MNYTRIVKPEAELDILRSAQWYERKQQDLGLRFLDEVEEKLDLITSNPLHYQVRYNTIRFSLIKHFPYAIHFIVEDKNVVVLAVLGTREDPDKWQ</sequence>
<dbReference type="InterPro" id="IPR007712">
    <property type="entry name" value="RelE/ParE_toxin"/>
</dbReference>
<reference evidence="2 3" key="1">
    <citation type="submission" date="2019-07" db="EMBL/GenBank/DDBJ databases">
        <title>Whole genome shotgun sequence of Cyclobacterium qasimii NBRC 106168.</title>
        <authorList>
            <person name="Hosoyama A."/>
            <person name="Uohara A."/>
            <person name="Ohji S."/>
            <person name="Ichikawa N."/>
        </authorList>
    </citation>
    <scope>NUCLEOTIDE SEQUENCE [LARGE SCALE GENOMIC DNA]</scope>
    <source>
        <strain evidence="2 3">NBRC 106168</strain>
    </source>
</reference>
<dbReference type="Proteomes" id="UP000321301">
    <property type="component" value="Unassembled WGS sequence"/>
</dbReference>
<dbReference type="RefSeq" id="WP_020890525.1">
    <property type="nucleotide sequence ID" value="NZ_BJYV01000014.1"/>
</dbReference>
<dbReference type="AlphaFoldDB" id="A0A512CDG2"/>